<name>A0A177NC38_9GAMM</name>
<proteinExistence type="predicted"/>
<dbReference type="Gene3D" id="3.40.50.1240">
    <property type="entry name" value="Phosphoglycerate mutase-like"/>
    <property type="match status" value="1"/>
</dbReference>
<dbReference type="SUPFAM" id="SSF53254">
    <property type="entry name" value="Phosphoglycerate mutase-like"/>
    <property type="match status" value="1"/>
</dbReference>
<sequence length="172" mass="19520">MARELMLLRHAKSDWPEGVADFNRPLKKRGRKAALRMGEWLLKQQLHPDWIVSSPAVRAQETADLLCKGLGLSKQQMLHLDDRIYEADIDALKQVLADCPAASQRILLIGHNPSLDDLLLYLVDELKPDSDGKLFATASLARIELPDNWDMIEPLSGRLKMRIRAKYLLLDS</sequence>
<evidence type="ECO:0000313" key="2">
    <source>
        <dbReference type="Proteomes" id="UP000078476"/>
    </source>
</evidence>
<dbReference type="InterPro" id="IPR013078">
    <property type="entry name" value="His_Pase_superF_clade-1"/>
</dbReference>
<dbReference type="InterPro" id="IPR029033">
    <property type="entry name" value="His_PPase_superfam"/>
</dbReference>
<keyword evidence="2" id="KW-1185">Reference proteome</keyword>
<dbReference type="SMART" id="SM00855">
    <property type="entry name" value="PGAM"/>
    <property type="match status" value="1"/>
</dbReference>
<dbReference type="RefSeq" id="WP_066982234.1">
    <property type="nucleotide sequence ID" value="NZ_LUUI01000102.1"/>
</dbReference>
<comment type="caution">
    <text evidence="1">The sequence shown here is derived from an EMBL/GenBank/DDBJ whole genome shotgun (WGS) entry which is preliminary data.</text>
</comment>
<dbReference type="STRING" id="980561.A1359_00485"/>
<dbReference type="CDD" id="cd07067">
    <property type="entry name" value="HP_PGM_like"/>
    <property type="match status" value="1"/>
</dbReference>
<dbReference type="Pfam" id="PF00300">
    <property type="entry name" value="His_Phos_1"/>
    <property type="match status" value="1"/>
</dbReference>
<accession>A0A177NC38</accession>
<evidence type="ECO:0000313" key="1">
    <source>
        <dbReference type="EMBL" id="OAI15401.1"/>
    </source>
</evidence>
<protein>
    <recommendedName>
        <fullName evidence="3">Phosphohistidine phosphatase</fullName>
    </recommendedName>
</protein>
<evidence type="ECO:0008006" key="3">
    <source>
        <dbReference type="Google" id="ProtNLM"/>
    </source>
</evidence>
<dbReference type="Proteomes" id="UP000078476">
    <property type="component" value="Unassembled WGS sequence"/>
</dbReference>
<dbReference type="AlphaFoldDB" id="A0A177NC38"/>
<organism evidence="1 2">
    <name type="scientific">Methylomonas lenta</name>
    <dbReference type="NCBI Taxonomy" id="980561"/>
    <lineage>
        <taxon>Bacteria</taxon>
        <taxon>Pseudomonadati</taxon>
        <taxon>Pseudomonadota</taxon>
        <taxon>Gammaproteobacteria</taxon>
        <taxon>Methylococcales</taxon>
        <taxon>Methylococcaceae</taxon>
        <taxon>Methylomonas</taxon>
    </lineage>
</organism>
<dbReference type="PANTHER" id="PTHR47623">
    <property type="entry name" value="OS09G0287300 PROTEIN"/>
    <property type="match status" value="1"/>
</dbReference>
<dbReference type="EMBL" id="LUUI01000102">
    <property type="protein sequence ID" value="OAI15401.1"/>
    <property type="molecule type" value="Genomic_DNA"/>
</dbReference>
<gene>
    <name evidence="1" type="ORF">A1359_00485</name>
</gene>
<dbReference type="PANTHER" id="PTHR47623:SF1">
    <property type="entry name" value="OS09G0287300 PROTEIN"/>
    <property type="match status" value="1"/>
</dbReference>
<dbReference type="OrthoDB" id="9810154at2"/>
<reference evidence="1 2" key="1">
    <citation type="submission" date="2016-03" db="EMBL/GenBank/DDBJ databases">
        <authorList>
            <person name="Ploux O."/>
        </authorList>
    </citation>
    <scope>NUCLEOTIDE SEQUENCE [LARGE SCALE GENOMIC DNA]</scope>
    <source>
        <strain evidence="1 2">R-45370</strain>
    </source>
</reference>